<evidence type="ECO:0000259" key="1">
    <source>
        <dbReference type="Pfam" id="PF06983"/>
    </source>
</evidence>
<accession>A0A6C0GQ25</accession>
<evidence type="ECO:0000313" key="2">
    <source>
        <dbReference type="EMBL" id="QHT69954.1"/>
    </source>
</evidence>
<dbReference type="AlphaFoldDB" id="A0A6C0GQ25"/>
<gene>
    <name evidence="2" type="ORF">GXP67_26560</name>
</gene>
<dbReference type="Gene3D" id="3.10.180.10">
    <property type="entry name" value="2,3-Dihydroxybiphenyl 1,2-Dioxygenase, domain 1"/>
    <property type="match status" value="1"/>
</dbReference>
<dbReference type="CDD" id="cd06588">
    <property type="entry name" value="PhnB_like"/>
    <property type="match status" value="1"/>
</dbReference>
<dbReference type="PANTHER" id="PTHR33990">
    <property type="entry name" value="PROTEIN YJDN-RELATED"/>
    <property type="match status" value="1"/>
</dbReference>
<reference evidence="2 3" key="1">
    <citation type="submission" date="2020-01" db="EMBL/GenBank/DDBJ databases">
        <authorList>
            <person name="Kim M.K."/>
        </authorList>
    </citation>
    <scope>NUCLEOTIDE SEQUENCE [LARGE SCALE GENOMIC DNA]</scope>
    <source>
        <strain evidence="2 3">172606-1</strain>
    </source>
</reference>
<organism evidence="2 3">
    <name type="scientific">Rhodocytophaga rosea</name>
    <dbReference type="NCBI Taxonomy" id="2704465"/>
    <lineage>
        <taxon>Bacteria</taxon>
        <taxon>Pseudomonadati</taxon>
        <taxon>Bacteroidota</taxon>
        <taxon>Cytophagia</taxon>
        <taxon>Cytophagales</taxon>
        <taxon>Rhodocytophagaceae</taxon>
        <taxon>Rhodocytophaga</taxon>
    </lineage>
</organism>
<proteinExistence type="predicted"/>
<sequence length="170" mass="19236">MEPTTQKMTICLWYDTQAEEAARFYTSVFKNSQLGRISRFGTEGFEFHHKPAGTVMTVDFSINDMQFLALNGGPEFKFNEAVSVMIYCQTQEEIDSYWQKLTDGGQEGPCGWLKDKFGVSWQIVPAILPKLLTDPDSSKAQRVTHAYLRMKKFDIAALEAAYENATPAVK</sequence>
<keyword evidence="3" id="KW-1185">Reference proteome</keyword>
<dbReference type="EMBL" id="CP048222">
    <property type="protein sequence ID" value="QHT69954.1"/>
    <property type="molecule type" value="Genomic_DNA"/>
</dbReference>
<dbReference type="PIRSF" id="PIRSF021700">
    <property type="entry name" value="3_dmu_93_MTrfase"/>
    <property type="match status" value="1"/>
</dbReference>
<dbReference type="Proteomes" id="UP000480178">
    <property type="component" value="Chromosome"/>
</dbReference>
<dbReference type="SUPFAM" id="SSF54593">
    <property type="entry name" value="Glyoxalase/Bleomycin resistance protein/Dihydroxybiphenyl dioxygenase"/>
    <property type="match status" value="1"/>
</dbReference>
<name>A0A6C0GQ25_9BACT</name>
<dbReference type="InterPro" id="IPR009725">
    <property type="entry name" value="3_dmu_93_MTrfase"/>
</dbReference>
<dbReference type="KEGG" id="rhoz:GXP67_26560"/>
<dbReference type="Pfam" id="PF06983">
    <property type="entry name" value="3-dmu-9_3-mt"/>
    <property type="match status" value="1"/>
</dbReference>
<dbReference type="RefSeq" id="WP_162445937.1">
    <property type="nucleotide sequence ID" value="NZ_CP048222.1"/>
</dbReference>
<evidence type="ECO:0000313" key="3">
    <source>
        <dbReference type="Proteomes" id="UP000480178"/>
    </source>
</evidence>
<dbReference type="InterPro" id="IPR029068">
    <property type="entry name" value="Glyas_Bleomycin-R_OHBP_Dase"/>
</dbReference>
<dbReference type="InterPro" id="IPR028973">
    <property type="entry name" value="PhnB-like"/>
</dbReference>
<dbReference type="PANTHER" id="PTHR33990:SF2">
    <property type="entry name" value="PHNB-LIKE DOMAIN-CONTAINING PROTEIN"/>
    <property type="match status" value="1"/>
</dbReference>
<feature type="domain" description="PhnB-like" evidence="1">
    <location>
        <begin position="6"/>
        <end position="124"/>
    </location>
</feature>
<protein>
    <submittedName>
        <fullName evidence="2">VOC family protein</fullName>
    </submittedName>
</protein>